<dbReference type="InterPro" id="IPR002656">
    <property type="entry name" value="Acyl_transf_3_dom"/>
</dbReference>
<dbReference type="GO" id="GO:0016747">
    <property type="term" value="F:acyltransferase activity, transferring groups other than amino-acyl groups"/>
    <property type="evidence" value="ECO:0007669"/>
    <property type="project" value="InterPro"/>
</dbReference>
<keyword evidence="1" id="KW-0472">Membrane</keyword>
<feature type="domain" description="Acyltransferase 3" evidence="3">
    <location>
        <begin position="41"/>
        <end position="442"/>
    </location>
</feature>
<keyword evidence="4" id="KW-0808">Transferase</keyword>
<feature type="chain" id="PRO_5001981124" evidence="2">
    <location>
        <begin position="24"/>
        <end position="472"/>
    </location>
</feature>
<dbReference type="eggNOG" id="ENOG502RYMZ">
    <property type="taxonomic scope" value="Eukaryota"/>
</dbReference>
<dbReference type="InterPro" id="IPR050879">
    <property type="entry name" value="Acyltransferase_3"/>
</dbReference>
<evidence type="ECO:0000256" key="2">
    <source>
        <dbReference type="SAM" id="SignalP"/>
    </source>
</evidence>
<sequence>MHPKLKYASLKLLELFTTIFSFAAKNEKVSSSSAISQQTSFLDGMRGIAALIVAFYHTAQAYSSAVEKGYGHNGENCSFIQLPFIRLLYAGHAMVCVFFVIGGYVNALRPLHMMHYEKQWDKLFTSISSSLLRRSIRLYIPPVFATFFSAITVRLGWWEASRTAIDAGMFAGWPDFHPPRQPTMSAQLADWWHHTAGLFNLWTYMTSSDAQPYYNVYDPHLWTVPYEVRTSLILMLVLVIVARCRPLARWLLLLAFIQFSASWARWEVVMFLSGAMLADIKMYRDVHNESLPMQSEKDDSLLSAIGGPQKAAVTAIVLFTGLYLLSAPSTHIDGTPGYITITSMIPESYGDKRRIVYGAGAIMLIWATSSSPALQQLFLTGIAQYLGRISYALYIVHGPLLHIVGYAITTAIWKYLGTDGESMMRWIAAVGLGNAITFAIIFLVANFFYIWVDTTSWDGGDKKPGDFFSSAQ</sequence>
<feature type="signal peptide" evidence="2">
    <location>
        <begin position="1"/>
        <end position="23"/>
    </location>
</feature>
<evidence type="ECO:0000313" key="4">
    <source>
        <dbReference type="EMBL" id="EXV05236.1"/>
    </source>
</evidence>
<name>A0A0A1V6J2_9HYPO</name>
<keyword evidence="1" id="KW-0812">Transmembrane</keyword>
<comment type="caution">
    <text evidence="4">The sequence shown here is derived from an EMBL/GenBank/DDBJ whole genome shotgun (WGS) entry which is preliminary data.</text>
</comment>
<dbReference type="PANTHER" id="PTHR23028">
    <property type="entry name" value="ACETYLTRANSFERASE"/>
    <property type="match status" value="1"/>
</dbReference>
<dbReference type="OrthoDB" id="5819582at2759"/>
<feature type="transmembrane region" description="Helical" evidence="1">
    <location>
        <begin position="87"/>
        <end position="105"/>
    </location>
</feature>
<accession>A0A0A1V6J2</accession>
<evidence type="ECO:0000256" key="1">
    <source>
        <dbReference type="SAM" id="Phobius"/>
    </source>
</evidence>
<evidence type="ECO:0000313" key="5">
    <source>
        <dbReference type="Proteomes" id="UP000030151"/>
    </source>
</evidence>
<dbReference type="Proteomes" id="UP000030151">
    <property type="component" value="Unassembled WGS sequence"/>
</dbReference>
<dbReference type="EMBL" id="JELW01000002">
    <property type="protein sequence ID" value="EXV05236.1"/>
    <property type="molecule type" value="Genomic_DNA"/>
</dbReference>
<reference evidence="4 5" key="1">
    <citation type="submission" date="2014-02" db="EMBL/GenBank/DDBJ databases">
        <title>The genome sequence of the entomopathogenic fungus Metarhizium robertsii ARSEF 2575.</title>
        <authorList>
            <person name="Giuliano Garisto Donzelli B."/>
            <person name="Roe B.A."/>
            <person name="Macmil S.L."/>
            <person name="Krasnoff S.B."/>
            <person name="Gibson D.M."/>
        </authorList>
    </citation>
    <scope>NUCLEOTIDE SEQUENCE [LARGE SCALE GENOMIC DNA]</scope>
    <source>
        <strain evidence="4 5">ARSEF 2575</strain>
    </source>
</reference>
<keyword evidence="2" id="KW-0732">Signal</keyword>
<feature type="transmembrane region" description="Helical" evidence="1">
    <location>
        <begin position="391"/>
        <end position="413"/>
    </location>
</feature>
<protein>
    <submittedName>
        <fullName evidence="4">Acyltransferase family protein</fullName>
    </submittedName>
</protein>
<feature type="transmembrane region" description="Helical" evidence="1">
    <location>
        <begin position="138"/>
        <end position="157"/>
    </location>
</feature>
<feature type="transmembrane region" description="Helical" evidence="1">
    <location>
        <begin position="425"/>
        <end position="452"/>
    </location>
</feature>
<dbReference type="HOGENOM" id="CLU_005679_13_5_1"/>
<keyword evidence="4" id="KW-0012">Acyltransferase</keyword>
<dbReference type="Pfam" id="PF01757">
    <property type="entry name" value="Acyl_transf_3"/>
    <property type="match status" value="1"/>
</dbReference>
<gene>
    <name evidence="4" type="ORF">X797_002924</name>
</gene>
<evidence type="ECO:0000259" key="3">
    <source>
        <dbReference type="Pfam" id="PF01757"/>
    </source>
</evidence>
<feature type="transmembrane region" description="Helical" evidence="1">
    <location>
        <begin position="355"/>
        <end position="379"/>
    </location>
</feature>
<dbReference type="PANTHER" id="PTHR23028:SF134">
    <property type="entry name" value="PUTATIVE (AFU_ORTHOLOGUE AFUA_4G08520)-RELATED"/>
    <property type="match status" value="1"/>
</dbReference>
<dbReference type="AlphaFoldDB" id="A0A0A1V6J2"/>
<feature type="transmembrane region" description="Helical" evidence="1">
    <location>
        <begin position="301"/>
        <end position="325"/>
    </location>
</feature>
<proteinExistence type="predicted"/>
<keyword evidence="1" id="KW-1133">Transmembrane helix</keyword>
<organism evidence="4 5">
    <name type="scientific">Metarhizium robertsii</name>
    <dbReference type="NCBI Taxonomy" id="568076"/>
    <lineage>
        <taxon>Eukaryota</taxon>
        <taxon>Fungi</taxon>
        <taxon>Dikarya</taxon>
        <taxon>Ascomycota</taxon>
        <taxon>Pezizomycotina</taxon>
        <taxon>Sordariomycetes</taxon>
        <taxon>Hypocreomycetidae</taxon>
        <taxon>Hypocreales</taxon>
        <taxon>Clavicipitaceae</taxon>
        <taxon>Metarhizium</taxon>
    </lineage>
</organism>